<dbReference type="EMBL" id="KB298800">
    <property type="protein sequence ID" value="ELU08737.1"/>
    <property type="molecule type" value="Genomic_DNA"/>
</dbReference>
<evidence type="ECO:0000313" key="2">
    <source>
        <dbReference type="EnsemblMetazoa" id="CapteP187530"/>
    </source>
</evidence>
<evidence type="ECO:0000313" key="1">
    <source>
        <dbReference type="EMBL" id="ELU08737.1"/>
    </source>
</evidence>
<name>R7UXS9_CAPTE</name>
<dbReference type="EnsemblMetazoa" id="CapteT187530">
    <property type="protein sequence ID" value="CapteP187530"/>
    <property type="gene ID" value="CapteG187530"/>
</dbReference>
<evidence type="ECO:0008006" key="4">
    <source>
        <dbReference type="Google" id="ProtNLM"/>
    </source>
</evidence>
<organism evidence="1">
    <name type="scientific">Capitella teleta</name>
    <name type="common">Polychaete worm</name>
    <dbReference type="NCBI Taxonomy" id="283909"/>
    <lineage>
        <taxon>Eukaryota</taxon>
        <taxon>Metazoa</taxon>
        <taxon>Spiralia</taxon>
        <taxon>Lophotrochozoa</taxon>
        <taxon>Annelida</taxon>
        <taxon>Polychaeta</taxon>
        <taxon>Sedentaria</taxon>
        <taxon>Scolecida</taxon>
        <taxon>Capitellidae</taxon>
        <taxon>Capitella</taxon>
    </lineage>
</organism>
<feature type="non-terminal residue" evidence="1">
    <location>
        <position position="231"/>
    </location>
</feature>
<dbReference type="Proteomes" id="UP000014760">
    <property type="component" value="Unassembled WGS sequence"/>
</dbReference>
<accession>R7UXS9</accession>
<reference evidence="2" key="3">
    <citation type="submission" date="2015-06" db="UniProtKB">
        <authorList>
            <consortium name="EnsemblMetazoa"/>
        </authorList>
    </citation>
    <scope>IDENTIFICATION</scope>
</reference>
<gene>
    <name evidence="1" type="ORF">CAPTEDRAFT_187530</name>
</gene>
<keyword evidence="3" id="KW-1185">Reference proteome</keyword>
<reference evidence="1 3" key="2">
    <citation type="journal article" date="2013" name="Nature">
        <title>Insights into bilaterian evolution from three spiralian genomes.</title>
        <authorList>
            <person name="Simakov O."/>
            <person name="Marletaz F."/>
            <person name="Cho S.J."/>
            <person name="Edsinger-Gonzales E."/>
            <person name="Havlak P."/>
            <person name="Hellsten U."/>
            <person name="Kuo D.H."/>
            <person name="Larsson T."/>
            <person name="Lv J."/>
            <person name="Arendt D."/>
            <person name="Savage R."/>
            <person name="Osoegawa K."/>
            <person name="de Jong P."/>
            <person name="Grimwood J."/>
            <person name="Chapman J.A."/>
            <person name="Shapiro H."/>
            <person name="Aerts A."/>
            <person name="Otillar R.P."/>
            <person name="Terry A.Y."/>
            <person name="Boore J.L."/>
            <person name="Grigoriev I.V."/>
            <person name="Lindberg D.R."/>
            <person name="Seaver E.C."/>
            <person name="Weisblat D.A."/>
            <person name="Putnam N.H."/>
            <person name="Rokhsar D.S."/>
        </authorList>
    </citation>
    <scope>NUCLEOTIDE SEQUENCE</scope>
    <source>
        <strain evidence="1 3">I ESC-2004</strain>
    </source>
</reference>
<proteinExistence type="predicted"/>
<protein>
    <recommendedName>
        <fullName evidence="4">MULE transposase domain-containing protein</fullName>
    </recommendedName>
</protein>
<reference evidence="3" key="1">
    <citation type="submission" date="2012-12" db="EMBL/GenBank/DDBJ databases">
        <authorList>
            <person name="Hellsten U."/>
            <person name="Grimwood J."/>
            <person name="Chapman J.A."/>
            <person name="Shapiro H."/>
            <person name="Aerts A."/>
            <person name="Otillar R.P."/>
            <person name="Terry A.Y."/>
            <person name="Boore J.L."/>
            <person name="Simakov O."/>
            <person name="Marletaz F."/>
            <person name="Cho S.-J."/>
            <person name="Edsinger-Gonzales E."/>
            <person name="Havlak P."/>
            <person name="Kuo D.-H."/>
            <person name="Larsson T."/>
            <person name="Lv J."/>
            <person name="Arendt D."/>
            <person name="Savage R."/>
            <person name="Osoegawa K."/>
            <person name="de Jong P."/>
            <person name="Lindberg D.R."/>
            <person name="Seaver E.C."/>
            <person name="Weisblat D.A."/>
            <person name="Putnam N.H."/>
            <person name="Grigoriev I.V."/>
            <person name="Rokhsar D.S."/>
        </authorList>
    </citation>
    <scope>NUCLEOTIDE SEQUENCE</scope>
    <source>
        <strain evidence="3">I ESC-2004</strain>
    </source>
</reference>
<dbReference type="HOGENOM" id="CLU_1202419_0_0_1"/>
<sequence>MASSCLRLGFMEHVRLCPSTLVEIKENRNERPAPIKVYRDLTSGHTAVLQGVLNPYNKEQFRKCQKQVLAAGKLGPDTLDNTHELSLHLGNNIWLLITQSRLVWYFRTRRLCPKVLGTVGSRNAEKVSEVPRNLLHEKIPKLYSANMTIVDREQGIVNTIRDVFPDTNKLYCWNHIRADLERWLRKEGTCGEDVPFYLNDLYSLLHRDESTTFHLKCSELTGKSLPQCNKD</sequence>
<dbReference type="OrthoDB" id="5791190at2759"/>
<dbReference type="AlphaFoldDB" id="R7UXS9"/>
<dbReference type="EMBL" id="AMQN01042147">
    <property type="status" value="NOT_ANNOTATED_CDS"/>
    <property type="molecule type" value="Genomic_DNA"/>
</dbReference>
<evidence type="ECO:0000313" key="3">
    <source>
        <dbReference type="Proteomes" id="UP000014760"/>
    </source>
</evidence>